<dbReference type="PANTHER" id="PTHR15549">
    <property type="entry name" value="PAIRED IMMUNOGLOBULIN-LIKE TYPE 2 RECEPTOR"/>
    <property type="match status" value="1"/>
</dbReference>
<evidence type="ECO:0000256" key="4">
    <source>
        <dbReference type="ARBA" id="ARBA00023136"/>
    </source>
</evidence>
<comment type="subcellular location">
    <subcellularLocation>
        <location evidence="1">Membrane</location>
        <topology evidence="1">Single-pass membrane protein</topology>
    </subcellularLocation>
</comment>
<dbReference type="GO" id="GO:0071944">
    <property type="term" value="C:cell periphery"/>
    <property type="evidence" value="ECO:0007669"/>
    <property type="project" value="UniProtKB-ARBA"/>
</dbReference>
<reference evidence="7" key="1">
    <citation type="submission" date="2023-03" db="EMBL/GenBank/DDBJ databases">
        <title>Massive genome expansion in bonnet fungi (Mycena s.s.) driven by repeated elements and novel gene families across ecological guilds.</title>
        <authorList>
            <consortium name="Lawrence Berkeley National Laboratory"/>
            <person name="Harder C.B."/>
            <person name="Miyauchi S."/>
            <person name="Viragh M."/>
            <person name="Kuo A."/>
            <person name="Thoen E."/>
            <person name="Andreopoulos B."/>
            <person name="Lu D."/>
            <person name="Skrede I."/>
            <person name="Drula E."/>
            <person name="Henrissat B."/>
            <person name="Morin E."/>
            <person name="Kohler A."/>
            <person name="Barry K."/>
            <person name="LaButti K."/>
            <person name="Morin E."/>
            <person name="Salamov A."/>
            <person name="Lipzen A."/>
            <person name="Mereny Z."/>
            <person name="Hegedus B."/>
            <person name="Baldrian P."/>
            <person name="Stursova M."/>
            <person name="Weitz H."/>
            <person name="Taylor A."/>
            <person name="Grigoriev I.V."/>
            <person name="Nagy L.G."/>
            <person name="Martin F."/>
            <person name="Kauserud H."/>
        </authorList>
    </citation>
    <scope>NUCLEOTIDE SEQUENCE</scope>
    <source>
        <strain evidence="7">CBHHK188m</strain>
    </source>
</reference>
<dbReference type="Proteomes" id="UP001215280">
    <property type="component" value="Unassembled WGS sequence"/>
</dbReference>
<dbReference type="PANTHER" id="PTHR15549:SF26">
    <property type="entry name" value="AXIAL BUDDING PATTERN PROTEIN 2-RELATED"/>
    <property type="match status" value="1"/>
</dbReference>
<keyword evidence="2 6" id="KW-0812">Transmembrane</keyword>
<evidence type="ECO:0000256" key="3">
    <source>
        <dbReference type="ARBA" id="ARBA00022989"/>
    </source>
</evidence>
<dbReference type="GO" id="GO:0016020">
    <property type="term" value="C:membrane"/>
    <property type="evidence" value="ECO:0007669"/>
    <property type="project" value="UniProtKB-SubCell"/>
</dbReference>
<gene>
    <name evidence="7" type="ORF">DFH07DRAFT_824348</name>
</gene>
<keyword evidence="3 6" id="KW-1133">Transmembrane helix</keyword>
<feature type="compositionally biased region" description="Low complexity" evidence="5">
    <location>
        <begin position="18"/>
        <end position="46"/>
    </location>
</feature>
<comment type="caution">
    <text evidence="7">The sequence shown here is derived from an EMBL/GenBank/DDBJ whole genome shotgun (WGS) entry which is preliminary data.</text>
</comment>
<dbReference type="InterPro" id="IPR051694">
    <property type="entry name" value="Immunoregulatory_rcpt-like"/>
</dbReference>
<feature type="compositionally biased region" description="Low complexity" evidence="5">
    <location>
        <begin position="54"/>
        <end position="79"/>
    </location>
</feature>
<evidence type="ECO:0000256" key="1">
    <source>
        <dbReference type="ARBA" id="ARBA00004167"/>
    </source>
</evidence>
<name>A0AAD7J0L5_9AGAR</name>
<evidence type="ECO:0000256" key="6">
    <source>
        <dbReference type="SAM" id="Phobius"/>
    </source>
</evidence>
<evidence type="ECO:0000313" key="7">
    <source>
        <dbReference type="EMBL" id="KAJ7753410.1"/>
    </source>
</evidence>
<dbReference type="EMBL" id="JARJLG010000071">
    <property type="protein sequence ID" value="KAJ7753410.1"/>
    <property type="molecule type" value="Genomic_DNA"/>
</dbReference>
<accession>A0AAD7J0L5</accession>
<keyword evidence="4 6" id="KW-0472">Membrane</keyword>
<evidence type="ECO:0000256" key="5">
    <source>
        <dbReference type="SAM" id="MobiDB-lite"/>
    </source>
</evidence>
<evidence type="ECO:0000313" key="8">
    <source>
        <dbReference type="Proteomes" id="UP001215280"/>
    </source>
</evidence>
<feature type="region of interest" description="Disordered" evidence="5">
    <location>
        <begin position="1"/>
        <end position="79"/>
    </location>
</feature>
<feature type="compositionally biased region" description="Low complexity" evidence="5">
    <location>
        <begin position="274"/>
        <end position="291"/>
    </location>
</feature>
<proteinExistence type="predicted"/>
<organism evidence="7 8">
    <name type="scientific">Mycena maculata</name>
    <dbReference type="NCBI Taxonomy" id="230809"/>
    <lineage>
        <taxon>Eukaryota</taxon>
        <taxon>Fungi</taxon>
        <taxon>Dikarya</taxon>
        <taxon>Basidiomycota</taxon>
        <taxon>Agaricomycotina</taxon>
        <taxon>Agaricomycetes</taxon>
        <taxon>Agaricomycetidae</taxon>
        <taxon>Agaricales</taxon>
        <taxon>Marasmiineae</taxon>
        <taxon>Mycenaceae</taxon>
        <taxon>Mycena</taxon>
    </lineage>
</organism>
<sequence>MSELPSIPNSILPGGPVSATSASQTSASASPPPTSASSSPPASSASSGGGGGASPSDSGTGNSTSVSATGPGSSISSPASSAVVLTSASVSTGQSTYVSTSNGVVVTVTSDVTATFSAGSIITSAPHTDTTTTSHTGAIAGGVVGGVAALILAGLLIWFLRRRALERRREAEFDGNFDPGRTTGGAGPTLPQVSTGAGMGGMNGAMDAEEEDDGVGGRLAGSSIGGGVVTPFMAGVGAGAGAGAYQQQQHAYYPQQGYYAGGGGGGGYETTSEGGPLSPSMSSYYGPGSASHPVSAGPGPMSAASTSSGGYPNPLSAKEREARGGGFAVANPGSGMSTPMPAQGGSQRLPNPHSPGESGSGVVVHQDGGRVPQEEGEGMREIPPTYDSIRS</sequence>
<feature type="transmembrane region" description="Helical" evidence="6">
    <location>
        <begin position="138"/>
        <end position="160"/>
    </location>
</feature>
<evidence type="ECO:0000256" key="2">
    <source>
        <dbReference type="ARBA" id="ARBA00022692"/>
    </source>
</evidence>
<keyword evidence="8" id="KW-1185">Reference proteome</keyword>
<feature type="region of interest" description="Disordered" evidence="5">
    <location>
        <begin position="267"/>
        <end position="391"/>
    </location>
</feature>
<protein>
    <submittedName>
        <fullName evidence="7">Uncharacterized protein</fullName>
    </submittedName>
</protein>
<dbReference type="AlphaFoldDB" id="A0AAD7J0L5"/>